<organism evidence="1 2">
    <name type="scientific">Ophiobolus disseminans</name>
    <dbReference type="NCBI Taxonomy" id="1469910"/>
    <lineage>
        <taxon>Eukaryota</taxon>
        <taxon>Fungi</taxon>
        <taxon>Dikarya</taxon>
        <taxon>Ascomycota</taxon>
        <taxon>Pezizomycotina</taxon>
        <taxon>Dothideomycetes</taxon>
        <taxon>Pleosporomycetidae</taxon>
        <taxon>Pleosporales</taxon>
        <taxon>Pleosporineae</taxon>
        <taxon>Phaeosphaeriaceae</taxon>
        <taxon>Ophiobolus</taxon>
    </lineage>
</organism>
<dbReference type="Proteomes" id="UP000799424">
    <property type="component" value="Unassembled WGS sequence"/>
</dbReference>
<dbReference type="EMBL" id="MU006229">
    <property type="protein sequence ID" value="KAF2824587.1"/>
    <property type="molecule type" value="Genomic_DNA"/>
</dbReference>
<evidence type="ECO:0000313" key="1">
    <source>
        <dbReference type="EMBL" id="KAF2824587.1"/>
    </source>
</evidence>
<dbReference type="AlphaFoldDB" id="A0A6A6ZW36"/>
<dbReference type="InterPro" id="IPR027417">
    <property type="entry name" value="P-loop_NTPase"/>
</dbReference>
<proteinExistence type="predicted"/>
<name>A0A6A6ZW36_9PLEO</name>
<accession>A0A6A6ZW36</accession>
<reference evidence="1" key="1">
    <citation type="journal article" date="2020" name="Stud. Mycol.">
        <title>101 Dothideomycetes genomes: a test case for predicting lifestyles and emergence of pathogens.</title>
        <authorList>
            <person name="Haridas S."/>
            <person name="Albert R."/>
            <person name="Binder M."/>
            <person name="Bloem J."/>
            <person name="Labutti K."/>
            <person name="Salamov A."/>
            <person name="Andreopoulos B."/>
            <person name="Baker S."/>
            <person name="Barry K."/>
            <person name="Bills G."/>
            <person name="Bluhm B."/>
            <person name="Cannon C."/>
            <person name="Castanera R."/>
            <person name="Culley D."/>
            <person name="Daum C."/>
            <person name="Ezra D."/>
            <person name="Gonzalez J."/>
            <person name="Henrissat B."/>
            <person name="Kuo A."/>
            <person name="Liang C."/>
            <person name="Lipzen A."/>
            <person name="Lutzoni F."/>
            <person name="Magnuson J."/>
            <person name="Mondo S."/>
            <person name="Nolan M."/>
            <person name="Ohm R."/>
            <person name="Pangilinan J."/>
            <person name="Park H.-J."/>
            <person name="Ramirez L."/>
            <person name="Alfaro M."/>
            <person name="Sun H."/>
            <person name="Tritt A."/>
            <person name="Yoshinaga Y."/>
            <person name="Zwiers L.-H."/>
            <person name="Turgeon B."/>
            <person name="Goodwin S."/>
            <person name="Spatafora J."/>
            <person name="Crous P."/>
            <person name="Grigoriev I."/>
        </authorList>
    </citation>
    <scope>NUCLEOTIDE SEQUENCE</scope>
    <source>
        <strain evidence="1">CBS 113818</strain>
    </source>
</reference>
<dbReference type="OrthoDB" id="5305673at2759"/>
<dbReference type="Gene3D" id="3.40.50.300">
    <property type="entry name" value="P-loop containing nucleotide triphosphate hydrolases"/>
    <property type="match status" value="1"/>
</dbReference>
<protein>
    <recommendedName>
        <fullName evidence="3">Ryanodine receptor Ryr domain-containing protein</fullName>
    </recommendedName>
</protein>
<sequence length="835" mass="93856">MPSLFVAGDAPLYLFLSPPDTTPRVDWVRGGSSFVNRLLSGSAENGSKFRVHGPNLSPREHQDLHAIVKLKLIAADQKEPSRLALHSEQCLEAKPRWHSPSAPTHNGDGESSVCIFQDARAHAQFDKQDTERAIEVFNRIRPRYIIYHMLQPLCIGEPWNSIRTGPLNSRNSNEPERVILVVSAEDLRAEGIELSYGLSWDKTCEDFVARIGSVGKLVTLATAAHLIVLFGCDGVIYHRGDRISRPKLFFDPLRAEGDFTKQYSGDIPGVAEAFIAGFSKGFAGNRNWNIEDSIEEGLRTARRLVKNGLELNCTPQDIYSTKEIMEYTSSFQDEKEKLLRFSVPSDAISKGRQEWSILEQVVGQPEEIARLIVTKGIQADTIEVPLARFNRLALFDRKEIELFRGLSNSLTQYLAAPQHCPLHIGIFGPSGSGKSFAARQVAEAVSRGRNVCHLHFDLSQFVDASGLVEAFHEVRDCTLRGYIPLVYFRAFDTDSRPSTLDWLPHLLGPMASGSFSVIGGVARPIGTAVFFFGITGSKTREHLGNGAMSDFLGRLHGLVSMVGPNQVENGHGPDELYPVRRAVVLRTLLEEREERLRSGQTIEIDNSVLNGLLLTPQYRQGIHSMKSIISMSRLNNRTKFERAALPAESQIDLFVNYQDWAGYMCGVRLPGNIREELAEKLHDVYQTHIRKTGSDQQKQNLVAWSQLREDFKESSRAHAESISGKLRLISCFLGLTSAQPDRKPVEQLSKPEIEVLAQAEKVRWNEERLARQWRKGEERSADQRTSPFLIPWDDCTEAVKEIDRAMVAVYPSNKFLPSDYRVYRMKQVEIVVEDH</sequence>
<dbReference type="SUPFAM" id="SSF52540">
    <property type="entry name" value="P-loop containing nucleoside triphosphate hydrolases"/>
    <property type="match status" value="1"/>
</dbReference>
<evidence type="ECO:0000313" key="2">
    <source>
        <dbReference type="Proteomes" id="UP000799424"/>
    </source>
</evidence>
<dbReference type="Gene3D" id="6.20.350.10">
    <property type="match status" value="1"/>
</dbReference>
<gene>
    <name evidence="1" type="ORF">CC86DRAFT_407756</name>
</gene>
<keyword evidence="2" id="KW-1185">Reference proteome</keyword>
<evidence type="ECO:0008006" key="3">
    <source>
        <dbReference type="Google" id="ProtNLM"/>
    </source>
</evidence>